<accession>R9NYV5</accession>
<protein>
    <submittedName>
        <fullName evidence="1">Uncharacterized protein</fullName>
    </submittedName>
</protein>
<gene>
    <name evidence="1" type="ORF">PHSY_001482</name>
</gene>
<dbReference type="RefSeq" id="XP_012187501.1">
    <property type="nucleotide sequence ID" value="XM_012332111.1"/>
</dbReference>
<sequence length="94" mass="10598">MTTVLSKPGSSAITLQINTGRVREYLVGQGRYGRGPASTYQHISSQKMLVEEEIKDRTRQGRVRLLAMYKVFLHRRLKKSTPSPSVFAASNQTM</sequence>
<keyword evidence="2" id="KW-1185">Reference proteome</keyword>
<dbReference type="AlphaFoldDB" id="R9NYV5"/>
<name>R9NYV5_PSEHS</name>
<dbReference type="GeneID" id="24106780"/>
<dbReference type="HOGENOM" id="CLU_2387122_0_0_1"/>
<dbReference type="Proteomes" id="UP000014071">
    <property type="component" value="Unassembled WGS sequence"/>
</dbReference>
<organism evidence="1 2">
    <name type="scientific">Pseudozyma hubeiensis (strain SY62)</name>
    <name type="common">Yeast</name>
    <dbReference type="NCBI Taxonomy" id="1305764"/>
    <lineage>
        <taxon>Eukaryota</taxon>
        <taxon>Fungi</taxon>
        <taxon>Dikarya</taxon>
        <taxon>Basidiomycota</taxon>
        <taxon>Ustilaginomycotina</taxon>
        <taxon>Ustilaginomycetes</taxon>
        <taxon>Ustilaginales</taxon>
        <taxon>Ustilaginaceae</taxon>
        <taxon>Pseudozyma</taxon>
    </lineage>
</organism>
<evidence type="ECO:0000313" key="2">
    <source>
        <dbReference type="Proteomes" id="UP000014071"/>
    </source>
</evidence>
<evidence type="ECO:0000313" key="1">
    <source>
        <dbReference type="EMBL" id="GAC93914.1"/>
    </source>
</evidence>
<proteinExistence type="predicted"/>
<reference evidence="2" key="1">
    <citation type="journal article" date="2013" name="Genome Announc.">
        <title>Draft genome sequence of the basidiomycetous yeast-like fungus Pseudozyma hubeiensis SY62, which produces an abundant amount of the biosurfactant mannosylerythritol lipids.</title>
        <authorList>
            <person name="Konishi M."/>
            <person name="Hatada Y."/>
            <person name="Horiuchi J."/>
        </authorList>
    </citation>
    <scope>NUCLEOTIDE SEQUENCE [LARGE SCALE GENOMIC DNA]</scope>
    <source>
        <strain evidence="2">SY62</strain>
    </source>
</reference>
<dbReference type="EMBL" id="DF238778">
    <property type="protein sequence ID" value="GAC93914.1"/>
    <property type="molecule type" value="Genomic_DNA"/>
</dbReference>